<keyword evidence="15" id="KW-1185">Reference proteome</keyword>
<dbReference type="RefSeq" id="WP_344238048.1">
    <property type="nucleotide sequence ID" value="NZ_BAAAPH010000020.1"/>
</dbReference>
<dbReference type="InterPro" id="IPR025966">
    <property type="entry name" value="OppC_N"/>
</dbReference>
<evidence type="ECO:0000256" key="1">
    <source>
        <dbReference type="ARBA" id="ARBA00004429"/>
    </source>
</evidence>
<evidence type="ECO:0000256" key="4">
    <source>
        <dbReference type="ARBA" id="ARBA00022519"/>
    </source>
</evidence>
<name>A0ABP4PVL0_9ACTN</name>
<dbReference type="PANTHER" id="PTHR43386">
    <property type="entry name" value="OLIGOPEPTIDE TRANSPORT SYSTEM PERMEASE PROTEIN APPC"/>
    <property type="match status" value="1"/>
</dbReference>
<dbReference type="CDD" id="cd06261">
    <property type="entry name" value="TM_PBP2"/>
    <property type="match status" value="1"/>
</dbReference>
<dbReference type="PROSITE" id="PS50928">
    <property type="entry name" value="ABC_TM1"/>
    <property type="match status" value="1"/>
</dbReference>
<dbReference type="InterPro" id="IPR000515">
    <property type="entry name" value="MetI-like"/>
</dbReference>
<feature type="transmembrane region" description="Helical" evidence="12">
    <location>
        <begin position="266"/>
        <end position="286"/>
    </location>
</feature>
<sequence length="302" mass="31909">MTSTENSTPVLAVPATSGRLRLPPVLRRYLRNPVSVAALIVFGLVLVFAFIGPLLWKYSYATFTPDNSRPPSLDHPFGTDSTGYDTLSQVMRGTQRSVQIALFVAVVATVLGSVVGAAAGYFGRLVDATLMRLVDLVLMFPSIAVAAVMAYVGRGSQTSWITIGLVLSALAWPIVARVVRSTVLVHASAEYVQAAKGLGASDAAIIARHLIPNASGTIMVAVTVLTSTAILSETALSYLGFGVQPPDTSLGLLVSEAQTALTTRPWVFYFPGAFIVLIALSASFIGDGLRMALDPRQAKGNR</sequence>
<comment type="subcellular location">
    <subcellularLocation>
        <location evidence="1">Cell inner membrane</location>
        <topology evidence="1">Multi-pass membrane protein</topology>
    </subcellularLocation>
    <subcellularLocation>
        <location evidence="12">Cell membrane</location>
        <topology evidence="12">Multi-pass membrane protein</topology>
    </subcellularLocation>
</comment>
<keyword evidence="3" id="KW-1003">Cell membrane</keyword>
<feature type="transmembrane region" description="Helical" evidence="12">
    <location>
        <begin position="100"/>
        <end position="121"/>
    </location>
</feature>
<comment type="caution">
    <text evidence="14">The sequence shown here is derived from an EMBL/GenBank/DDBJ whole genome shotgun (WGS) entry which is preliminary data.</text>
</comment>
<evidence type="ECO:0000256" key="12">
    <source>
        <dbReference type="RuleBase" id="RU363032"/>
    </source>
</evidence>
<evidence type="ECO:0000313" key="15">
    <source>
        <dbReference type="Proteomes" id="UP001501705"/>
    </source>
</evidence>
<keyword evidence="6" id="KW-0571">Peptide transport</keyword>
<feature type="transmembrane region" description="Helical" evidence="12">
    <location>
        <begin position="218"/>
        <end position="241"/>
    </location>
</feature>
<feature type="transmembrane region" description="Helical" evidence="12">
    <location>
        <begin position="159"/>
        <end position="179"/>
    </location>
</feature>
<keyword evidence="9 12" id="KW-0472">Membrane</keyword>
<evidence type="ECO:0000256" key="6">
    <source>
        <dbReference type="ARBA" id="ARBA00022856"/>
    </source>
</evidence>
<dbReference type="InterPro" id="IPR050366">
    <property type="entry name" value="BP-dependent_transpt_permease"/>
</dbReference>
<evidence type="ECO:0000256" key="2">
    <source>
        <dbReference type="ARBA" id="ARBA00022448"/>
    </source>
</evidence>
<proteinExistence type="inferred from homology"/>
<dbReference type="Pfam" id="PF12911">
    <property type="entry name" value="OppC_N"/>
    <property type="match status" value="1"/>
</dbReference>
<keyword evidence="4" id="KW-0997">Cell inner membrane</keyword>
<evidence type="ECO:0000256" key="10">
    <source>
        <dbReference type="ARBA" id="ARBA00024202"/>
    </source>
</evidence>
<evidence type="ECO:0000256" key="8">
    <source>
        <dbReference type="ARBA" id="ARBA00022989"/>
    </source>
</evidence>
<keyword evidence="8 12" id="KW-1133">Transmembrane helix</keyword>
<feature type="domain" description="ABC transmembrane type-1" evidence="13">
    <location>
        <begin position="98"/>
        <end position="286"/>
    </location>
</feature>
<keyword evidence="5 12" id="KW-0812">Transmembrane</keyword>
<dbReference type="SUPFAM" id="SSF161098">
    <property type="entry name" value="MetI-like"/>
    <property type="match status" value="1"/>
</dbReference>
<keyword evidence="2 12" id="KW-0813">Transport</keyword>
<evidence type="ECO:0000256" key="9">
    <source>
        <dbReference type="ARBA" id="ARBA00023136"/>
    </source>
</evidence>
<gene>
    <name evidence="14" type="ORF">GCM10009804_56230</name>
</gene>
<dbReference type="EMBL" id="BAAAPH010000020">
    <property type="protein sequence ID" value="GAA1592575.1"/>
    <property type="molecule type" value="Genomic_DNA"/>
</dbReference>
<dbReference type="Gene3D" id="1.10.3720.10">
    <property type="entry name" value="MetI-like"/>
    <property type="match status" value="1"/>
</dbReference>
<keyword evidence="7" id="KW-0653">Protein transport</keyword>
<feature type="transmembrane region" description="Helical" evidence="12">
    <location>
        <begin position="133"/>
        <end position="153"/>
    </location>
</feature>
<evidence type="ECO:0000256" key="3">
    <source>
        <dbReference type="ARBA" id="ARBA00022475"/>
    </source>
</evidence>
<evidence type="ECO:0000256" key="5">
    <source>
        <dbReference type="ARBA" id="ARBA00022692"/>
    </source>
</evidence>
<reference evidence="15" key="1">
    <citation type="journal article" date="2019" name="Int. J. Syst. Evol. Microbiol.">
        <title>The Global Catalogue of Microorganisms (GCM) 10K type strain sequencing project: providing services to taxonomists for standard genome sequencing and annotation.</title>
        <authorList>
            <consortium name="The Broad Institute Genomics Platform"/>
            <consortium name="The Broad Institute Genome Sequencing Center for Infectious Disease"/>
            <person name="Wu L."/>
            <person name="Ma J."/>
        </authorList>
    </citation>
    <scope>NUCLEOTIDE SEQUENCE [LARGE SCALE GENOMIC DNA]</scope>
    <source>
        <strain evidence="15">JCM 15572</strain>
    </source>
</reference>
<dbReference type="InterPro" id="IPR035906">
    <property type="entry name" value="MetI-like_sf"/>
</dbReference>
<evidence type="ECO:0000259" key="13">
    <source>
        <dbReference type="PROSITE" id="PS50928"/>
    </source>
</evidence>
<dbReference type="Pfam" id="PF00528">
    <property type="entry name" value="BPD_transp_1"/>
    <property type="match status" value="1"/>
</dbReference>
<accession>A0ABP4PVL0</accession>
<evidence type="ECO:0000313" key="14">
    <source>
        <dbReference type="EMBL" id="GAA1592575.1"/>
    </source>
</evidence>
<evidence type="ECO:0000256" key="7">
    <source>
        <dbReference type="ARBA" id="ARBA00022927"/>
    </source>
</evidence>
<protein>
    <recommendedName>
        <fullName evidence="11">Oligopeptide transport system permease protein OppC</fullName>
    </recommendedName>
</protein>
<comment type="similarity">
    <text evidence="10">Belongs to the binding-protein-dependent transport system permease family. OppBC subfamily.</text>
</comment>
<organism evidence="14 15">
    <name type="scientific">Kribbella hippodromi</name>
    <dbReference type="NCBI Taxonomy" id="434347"/>
    <lineage>
        <taxon>Bacteria</taxon>
        <taxon>Bacillati</taxon>
        <taxon>Actinomycetota</taxon>
        <taxon>Actinomycetes</taxon>
        <taxon>Propionibacteriales</taxon>
        <taxon>Kribbellaceae</taxon>
        <taxon>Kribbella</taxon>
    </lineage>
</organism>
<feature type="transmembrane region" description="Helical" evidence="12">
    <location>
        <begin position="36"/>
        <end position="56"/>
    </location>
</feature>
<dbReference type="PANTHER" id="PTHR43386:SF2">
    <property type="entry name" value="OLIGOPEPTIDE TRANSPORT SYSTEM PERMEASE PROTEIN OPPC"/>
    <property type="match status" value="1"/>
</dbReference>
<evidence type="ECO:0000256" key="11">
    <source>
        <dbReference type="ARBA" id="ARBA00072251"/>
    </source>
</evidence>
<dbReference type="Proteomes" id="UP001501705">
    <property type="component" value="Unassembled WGS sequence"/>
</dbReference>